<reference evidence="1" key="1">
    <citation type="submission" date="2019-05" db="EMBL/GenBank/DDBJ databases">
        <authorList>
            <consortium name="Pathogen Informatics"/>
        </authorList>
    </citation>
    <scope>NUCLEOTIDE SEQUENCE [LARGE SCALE GENOMIC DNA]</scope>
    <source>
        <strain evidence="1">NCTC12965</strain>
    </source>
</reference>
<gene>
    <name evidence="1" type="ORF">NCTC12965_07218</name>
</gene>
<dbReference type="AlphaFoldDB" id="A0A4U9WCG4"/>
<organism evidence="1">
    <name type="scientific">Serratia fonticola</name>
    <dbReference type="NCBI Taxonomy" id="47917"/>
    <lineage>
        <taxon>Bacteria</taxon>
        <taxon>Pseudomonadati</taxon>
        <taxon>Pseudomonadota</taxon>
        <taxon>Gammaproteobacteria</taxon>
        <taxon>Enterobacterales</taxon>
        <taxon>Yersiniaceae</taxon>
        <taxon>Serratia</taxon>
    </lineage>
</organism>
<sequence>MALNIFTGQLTLLGAHGTGEETEYVNGCREIVVQCLMERFTAVQRFKARQMFCLPFDGIGNTQQDCCSESGSGP</sequence>
<protein>
    <submittedName>
        <fullName evidence="1">Uncharacterized protein</fullName>
    </submittedName>
</protein>
<evidence type="ECO:0000313" key="1">
    <source>
        <dbReference type="EMBL" id="VTR56743.1"/>
    </source>
</evidence>
<dbReference type="EMBL" id="CABEEZ010000136">
    <property type="protein sequence ID" value="VTR56743.1"/>
    <property type="molecule type" value="Genomic_DNA"/>
</dbReference>
<proteinExistence type="predicted"/>
<name>A0A4U9WCG4_SERFO</name>
<accession>A0A4U9WCG4</accession>